<keyword evidence="3" id="KW-1003">Cell membrane</keyword>
<keyword evidence="4 7" id="KW-0812">Transmembrane</keyword>
<evidence type="ECO:0000259" key="8">
    <source>
        <dbReference type="PROSITE" id="PS50928"/>
    </source>
</evidence>
<protein>
    <submittedName>
        <fullName evidence="9">ABC transporter permease</fullName>
    </submittedName>
</protein>
<evidence type="ECO:0000256" key="6">
    <source>
        <dbReference type="ARBA" id="ARBA00023136"/>
    </source>
</evidence>
<dbReference type="GO" id="GO:0055085">
    <property type="term" value="P:transmembrane transport"/>
    <property type="evidence" value="ECO:0007669"/>
    <property type="project" value="InterPro"/>
</dbReference>
<dbReference type="GO" id="GO:0005886">
    <property type="term" value="C:plasma membrane"/>
    <property type="evidence" value="ECO:0007669"/>
    <property type="project" value="UniProtKB-SubCell"/>
</dbReference>
<feature type="domain" description="ABC transmembrane type-1" evidence="8">
    <location>
        <begin position="44"/>
        <end position="224"/>
    </location>
</feature>
<gene>
    <name evidence="9" type="ORF">DI556_02810</name>
</gene>
<evidence type="ECO:0000313" key="9">
    <source>
        <dbReference type="EMBL" id="PZQ52594.1"/>
    </source>
</evidence>
<evidence type="ECO:0000256" key="2">
    <source>
        <dbReference type="ARBA" id="ARBA00022448"/>
    </source>
</evidence>
<accession>A0A2W5NHR1</accession>
<dbReference type="InterPro" id="IPR035906">
    <property type="entry name" value="MetI-like_sf"/>
</dbReference>
<feature type="transmembrane region" description="Helical" evidence="7">
    <location>
        <begin position="51"/>
        <end position="70"/>
    </location>
</feature>
<comment type="caution">
    <text evidence="9">The sequence shown here is derived from an EMBL/GenBank/DDBJ whole genome shotgun (WGS) entry which is preliminary data.</text>
</comment>
<sequence length="238" mass="26299">MALLLAVWAAAAWIDADPRILPGPWIVGPLIWRELVAGPLLADMGATLTRVALSFALAMAIGIALGVAMGRHPRLDRWLDPWLIFFLNLPALVLIVLAYLWIGLNETAAVLAVAANKIPTVIVTVREGARALDPKLGDMARVFRMSWLARLRHVEAPQLAPYVAAAGRSGIALIWKIVLVVEFLGRSDGVGFKIHMYFQLFDVAMVLAYALSFVAVMLLIEAALFRPWERSATRWRER</sequence>
<dbReference type="CDD" id="cd06261">
    <property type="entry name" value="TM_PBP2"/>
    <property type="match status" value="1"/>
</dbReference>
<proteinExistence type="inferred from homology"/>
<dbReference type="PANTHER" id="PTHR30151">
    <property type="entry name" value="ALKANE SULFONATE ABC TRANSPORTER-RELATED, MEMBRANE SUBUNIT"/>
    <property type="match status" value="1"/>
</dbReference>
<dbReference type="AlphaFoldDB" id="A0A2W5NHR1"/>
<dbReference type="SUPFAM" id="SSF161098">
    <property type="entry name" value="MetI-like"/>
    <property type="match status" value="1"/>
</dbReference>
<comment type="subcellular location">
    <subcellularLocation>
        <location evidence="1 7">Cell membrane</location>
        <topology evidence="1 7">Multi-pass membrane protein</topology>
    </subcellularLocation>
</comment>
<evidence type="ECO:0000256" key="1">
    <source>
        <dbReference type="ARBA" id="ARBA00004651"/>
    </source>
</evidence>
<dbReference type="Pfam" id="PF00528">
    <property type="entry name" value="BPD_transp_1"/>
    <property type="match status" value="1"/>
</dbReference>
<dbReference type="EMBL" id="QFPW01000001">
    <property type="protein sequence ID" value="PZQ52594.1"/>
    <property type="molecule type" value="Genomic_DNA"/>
</dbReference>
<evidence type="ECO:0000256" key="7">
    <source>
        <dbReference type="RuleBase" id="RU363032"/>
    </source>
</evidence>
<dbReference type="InterPro" id="IPR000515">
    <property type="entry name" value="MetI-like"/>
</dbReference>
<evidence type="ECO:0000313" key="10">
    <source>
        <dbReference type="Proteomes" id="UP000249185"/>
    </source>
</evidence>
<comment type="similarity">
    <text evidence="7">Belongs to the binding-protein-dependent transport system permease family.</text>
</comment>
<dbReference type="PANTHER" id="PTHR30151:SF38">
    <property type="entry name" value="ALIPHATIC SULFONATES TRANSPORT PERMEASE PROTEIN SSUC-RELATED"/>
    <property type="match status" value="1"/>
</dbReference>
<dbReference type="PROSITE" id="PS50928">
    <property type="entry name" value="ABC_TM1"/>
    <property type="match status" value="1"/>
</dbReference>
<keyword evidence="5 7" id="KW-1133">Transmembrane helix</keyword>
<evidence type="ECO:0000256" key="3">
    <source>
        <dbReference type="ARBA" id="ARBA00022475"/>
    </source>
</evidence>
<name>A0A2W5NHR1_RHOSU</name>
<evidence type="ECO:0000256" key="5">
    <source>
        <dbReference type="ARBA" id="ARBA00022989"/>
    </source>
</evidence>
<keyword evidence="2 7" id="KW-0813">Transport</keyword>
<dbReference type="Gene3D" id="1.10.3720.10">
    <property type="entry name" value="MetI-like"/>
    <property type="match status" value="1"/>
</dbReference>
<dbReference type="Proteomes" id="UP000249185">
    <property type="component" value="Unassembled WGS sequence"/>
</dbReference>
<feature type="transmembrane region" description="Helical" evidence="7">
    <location>
        <begin position="196"/>
        <end position="220"/>
    </location>
</feature>
<evidence type="ECO:0000256" key="4">
    <source>
        <dbReference type="ARBA" id="ARBA00022692"/>
    </source>
</evidence>
<feature type="transmembrane region" description="Helical" evidence="7">
    <location>
        <begin position="82"/>
        <end position="102"/>
    </location>
</feature>
<keyword evidence="6 7" id="KW-0472">Membrane</keyword>
<reference evidence="9 10" key="1">
    <citation type="submission" date="2017-08" db="EMBL/GenBank/DDBJ databases">
        <title>Infants hospitalized years apart are colonized by the same room-sourced microbial strains.</title>
        <authorList>
            <person name="Brooks B."/>
            <person name="Olm M.R."/>
            <person name="Firek B.A."/>
            <person name="Baker R."/>
            <person name="Thomas B.C."/>
            <person name="Morowitz M.J."/>
            <person name="Banfield J.F."/>
        </authorList>
    </citation>
    <scope>NUCLEOTIDE SEQUENCE [LARGE SCALE GENOMIC DNA]</scope>
    <source>
        <strain evidence="9">S2_005_002_R2_34</strain>
    </source>
</reference>
<organism evidence="9 10">
    <name type="scientific">Rhodovulum sulfidophilum</name>
    <name type="common">Rhodobacter sulfidophilus</name>
    <dbReference type="NCBI Taxonomy" id="35806"/>
    <lineage>
        <taxon>Bacteria</taxon>
        <taxon>Pseudomonadati</taxon>
        <taxon>Pseudomonadota</taxon>
        <taxon>Alphaproteobacteria</taxon>
        <taxon>Rhodobacterales</taxon>
        <taxon>Paracoccaceae</taxon>
        <taxon>Rhodovulum</taxon>
    </lineage>
</organism>